<sequence>MSERQALSAVLITRDCAPTLGATLASLAFCDEIVVVDSGSSDNTCDLARRAGARVIHQDWLGFGPQKQFAVEQSSHDWVLCVDGDEIITPALQQEITQELAAPSHRAFEFPRCNRFLGRYLRHGEGYPDLSLRLFDRRHARWSDDQVHEKVITLGDVGRLKNDMLHHSEESLESYLAKQNRYTTLAAEALVTEGFEPSAAKLWVSPIFRFLKFYIVRRGFLDGGAGLVHIGIGCFNSFIKYAKVIEIRSTGRDSRRP</sequence>
<keyword evidence="4" id="KW-1185">Reference proteome</keyword>
<evidence type="ECO:0000313" key="3">
    <source>
        <dbReference type="EMBL" id="MBB4012875.1"/>
    </source>
</evidence>
<evidence type="ECO:0000259" key="2">
    <source>
        <dbReference type="Pfam" id="PF00535"/>
    </source>
</evidence>
<comment type="similarity">
    <text evidence="1">Belongs to the glycosyltransferase 2 family. WaaE/KdtX subfamily.</text>
</comment>
<feature type="domain" description="Glycosyltransferase 2-like" evidence="2">
    <location>
        <begin position="8"/>
        <end position="116"/>
    </location>
</feature>
<dbReference type="Proteomes" id="UP000561045">
    <property type="component" value="Unassembled WGS sequence"/>
</dbReference>
<evidence type="ECO:0000256" key="1">
    <source>
        <dbReference type="ARBA" id="ARBA00038494"/>
    </source>
</evidence>
<dbReference type="SUPFAM" id="SSF53448">
    <property type="entry name" value="Nucleotide-diphospho-sugar transferases"/>
    <property type="match status" value="1"/>
</dbReference>
<dbReference type="EMBL" id="JACIET010000001">
    <property type="protein sequence ID" value="MBB4012875.1"/>
    <property type="molecule type" value="Genomic_DNA"/>
</dbReference>
<dbReference type="GO" id="GO:0016740">
    <property type="term" value="F:transferase activity"/>
    <property type="evidence" value="ECO:0007669"/>
    <property type="project" value="UniProtKB-KW"/>
</dbReference>
<accession>A0A840BI18</accession>
<comment type="caution">
    <text evidence="3">The sequence shown here is derived from an EMBL/GenBank/DDBJ whole genome shotgun (WGS) entry which is preliminary data.</text>
</comment>
<dbReference type="InterPro" id="IPR001173">
    <property type="entry name" value="Glyco_trans_2-like"/>
</dbReference>
<protein>
    <submittedName>
        <fullName evidence="3">Glycosyltransferase involved in cell wall biosynthesis</fullName>
    </submittedName>
</protein>
<dbReference type="CDD" id="cd02511">
    <property type="entry name" value="Beta4Glucosyltransferase"/>
    <property type="match status" value="1"/>
</dbReference>
<dbReference type="PANTHER" id="PTHR43630">
    <property type="entry name" value="POLY-BETA-1,6-N-ACETYL-D-GLUCOSAMINE SYNTHASE"/>
    <property type="match status" value="1"/>
</dbReference>
<dbReference type="Gene3D" id="3.90.550.10">
    <property type="entry name" value="Spore Coat Polysaccharide Biosynthesis Protein SpsA, Chain A"/>
    <property type="match status" value="1"/>
</dbReference>
<reference evidence="3 4" key="1">
    <citation type="submission" date="2020-08" db="EMBL/GenBank/DDBJ databases">
        <title>Genomic Encyclopedia of Type Strains, Phase IV (KMG-IV): sequencing the most valuable type-strain genomes for metagenomic binning, comparative biology and taxonomic classification.</title>
        <authorList>
            <person name="Goeker M."/>
        </authorList>
    </citation>
    <scope>NUCLEOTIDE SEQUENCE [LARGE SCALE GENOMIC DNA]</scope>
    <source>
        <strain evidence="3 4">DSM 106739</strain>
    </source>
</reference>
<name>A0A840BI18_9RHOO</name>
<keyword evidence="3" id="KW-0808">Transferase</keyword>
<gene>
    <name evidence="3" type="ORF">GGR36_002183</name>
</gene>
<organism evidence="3 4">
    <name type="scientific">Niveibacterium umoris</name>
    <dbReference type="NCBI Taxonomy" id="1193620"/>
    <lineage>
        <taxon>Bacteria</taxon>
        <taxon>Pseudomonadati</taxon>
        <taxon>Pseudomonadota</taxon>
        <taxon>Betaproteobacteria</taxon>
        <taxon>Rhodocyclales</taxon>
        <taxon>Rhodocyclaceae</taxon>
        <taxon>Niveibacterium</taxon>
    </lineage>
</organism>
<dbReference type="InterPro" id="IPR029044">
    <property type="entry name" value="Nucleotide-diphossugar_trans"/>
</dbReference>
<evidence type="ECO:0000313" key="4">
    <source>
        <dbReference type="Proteomes" id="UP000561045"/>
    </source>
</evidence>
<dbReference type="AlphaFoldDB" id="A0A840BI18"/>
<dbReference type="PANTHER" id="PTHR43630:SF2">
    <property type="entry name" value="GLYCOSYLTRANSFERASE"/>
    <property type="match status" value="1"/>
</dbReference>
<dbReference type="Pfam" id="PF00535">
    <property type="entry name" value="Glycos_transf_2"/>
    <property type="match status" value="1"/>
</dbReference>
<dbReference type="RefSeq" id="WP_183634646.1">
    <property type="nucleotide sequence ID" value="NZ_BAABLE010000011.1"/>
</dbReference>
<proteinExistence type="inferred from homology"/>